<evidence type="ECO:0000313" key="2">
    <source>
        <dbReference type="Proteomes" id="UP000005297"/>
    </source>
</evidence>
<reference evidence="1 2" key="1">
    <citation type="submission" date="2006-09" db="EMBL/GenBank/DDBJ databases">
        <authorList>
            <person name="Emerson D."/>
            <person name="Ferriera S."/>
            <person name="Johnson J."/>
            <person name="Kravitz S."/>
            <person name="Halpern A."/>
            <person name="Remington K."/>
            <person name="Beeson K."/>
            <person name="Tran B."/>
            <person name="Rogers Y.-H."/>
            <person name="Friedman R."/>
            <person name="Venter J.C."/>
        </authorList>
    </citation>
    <scope>NUCLEOTIDE SEQUENCE [LARGE SCALE GENOMIC DNA]</scope>
    <source>
        <strain evidence="1 2">PV-1</strain>
    </source>
</reference>
<keyword evidence="2" id="KW-1185">Reference proteome</keyword>
<dbReference type="SUPFAM" id="SSF52833">
    <property type="entry name" value="Thioredoxin-like"/>
    <property type="match status" value="1"/>
</dbReference>
<dbReference type="STRING" id="314344.AL013_07035"/>
<dbReference type="PANTHER" id="PTHR33558">
    <property type="entry name" value="GLUTAREDOXIN-LIKE PROTEIN C5ORF63 HOMOLOG"/>
    <property type="match status" value="1"/>
</dbReference>
<sequence length="94" mass="10363">MSTTTPLLPHIQMMSRRDCCLCDDAGAVITAAAEQGWCTWESINVEQDKGLLLRYGMDVPVLVSEGEVLFKHRVTAEQLESALLEIADRGREAA</sequence>
<protein>
    <recommendedName>
        <fullName evidence="3">Glutaredoxin 2</fullName>
    </recommendedName>
</protein>
<comment type="caution">
    <text evidence="1">The sequence shown here is derived from an EMBL/GenBank/DDBJ whole genome shotgun (WGS) entry which is preliminary data.</text>
</comment>
<accession>Q0F131</accession>
<name>Q0F131_9PROT</name>
<proteinExistence type="predicted"/>
<dbReference type="Gene3D" id="3.40.30.10">
    <property type="entry name" value="Glutaredoxin"/>
    <property type="match status" value="1"/>
</dbReference>
<evidence type="ECO:0008006" key="3">
    <source>
        <dbReference type="Google" id="ProtNLM"/>
    </source>
</evidence>
<dbReference type="PANTHER" id="PTHR33558:SF1">
    <property type="entry name" value="GLUTAREDOXIN-LIKE PROTEIN C5ORF63 HOMOLOG"/>
    <property type="match status" value="1"/>
</dbReference>
<organism evidence="1 2">
    <name type="scientific">Mariprofundus ferrooxydans PV-1</name>
    <dbReference type="NCBI Taxonomy" id="314345"/>
    <lineage>
        <taxon>Bacteria</taxon>
        <taxon>Pseudomonadati</taxon>
        <taxon>Pseudomonadota</taxon>
        <taxon>Candidatius Mariprofundia</taxon>
        <taxon>Mariprofundales</taxon>
        <taxon>Mariprofundaceae</taxon>
        <taxon>Mariprofundus</taxon>
    </lineage>
</organism>
<dbReference type="InterPro" id="IPR052565">
    <property type="entry name" value="Glutaredoxin-like_YDR286C"/>
</dbReference>
<dbReference type="Proteomes" id="UP000005297">
    <property type="component" value="Unassembled WGS sequence"/>
</dbReference>
<dbReference type="EMBL" id="AATS01000003">
    <property type="protein sequence ID" value="EAU55360.1"/>
    <property type="molecule type" value="Genomic_DNA"/>
</dbReference>
<dbReference type="HOGENOM" id="CLU_125054_2_0_0"/>
<dbReference type="AlphaFoldDB" id="Q0F131"/>
<dbReference type="InterPro" id="IPR036249">
    <property type="entry name" value="Thioredoxin-like_sf"/>
</dbReference>
<gene>
    <name evidence="1" type="ORF">SPV1_11526</name>
</gene>
<dbReference type="InParanoid" id="Q0F131"/>
<dbReference type="InterPro" id="IPR008554">
    <property type="entry name" value="Glutaredoxin-like"/>
</dbReference>
<evidence type="ECO:0000313" key="1">
    <source>
        <dbReference type="EMBL" id="EAU55360.1"/>
    </source>
</evidence>
<dbReference type="Pfam" id="PF05768">
    <property type="entry name" value="Glrx-like"/>
    <property type="match status" value="1"/>
</dbReference>